<keyword evidence="1" id="KW-1133">Transmembrane helix</keyword>
<accession>A0A3P3XK27</accession>
<organism evidence="3">
    <name type="scientific">uncultured spirochete</name>
    <dbReference type="NCBI Taxonomy" id="156406"/>
    <lineage>
        <taxon>Bacteria</taxon>
        <taxon>Pseudomonadati</taxon>
        <taxon>Spirochaetota</taxon>
        <taxon>Spirochaetia</taxon>
        <taxon>Spirochaetales</taxon>
        <taxon>environmental samples</taxon>
    </lineage>
</organism>
<keyword evidence="1" id="KW-0812">Transmembrane</keyword>
<evidence type="ECO:0000259" key="2">
    <source>
        <dbReference type="Pfam" id="PF03779"/>
    </source>
</evidence>
<name>A0A3P3XK27_9SPIR</name>
<evidence type="ECO:0000256" key="1">
    <source>
        <dbReference type="SAM" id="Phobius"/>
    </source>
</evidence>
<dbReference type="InterPro" id="IPR005530">
    <property type="entry name" value="SPW"/>
</dbReference>
<feature type="domain" description="SPW repeat-containing integral membrane" evidence="2">
    <location>
        <begin position="8"/>
        <end position="105"/>
    </location>
</feature>
<keyword evidence="1" id="KW-0472">Membrane</keyword>
<feature type="transmembrane region" description="Helical" evidence="1">
    <location>
        <begin position="95"/>
        <end position="112"/>
    </location>
</feature>
<feature type="transmembrane region" description="Helical" evidence="1">
    <location>
        <begin position="7"/>
        <end position="27"/>
    </location>
</feature>
<reference evidence="3" key="1">
    <citation type="submission" date="2017-02" db="EMBL/GenBank/DDBJ databases">
        <authorList>
            <person name="Regsiter A."/>
            <person name="William W."/>
        </authorList>
    </citation>
    <scope>NUCLEOTIDE SEQUENCE</scope>
    <source>
        <strain evidence="3">Bib</strain>
    </source>
</reference>
<gene>
    <name evidence="3" type="ORF">SPIROBIBN47_320006</name>
</gene>
<feature type="transmembrane region" description="Helical" evidence="1">
    <location>
        <begin position="65"/>
        <end position="83"/>
    </location>
</feature>
<sequence>MKTAKTLGWLTGVVGVWEILAPFIIGYSNVGGATANAIILGILLAGFGLWVGLGKAAGTVRTLSWINALLGLWVLLAPFILGYSGTSGGATWNDVIVGIVVIILEVWGASAAKKEA</sequence>
<dbReference type="Pfam" id="PF03779">
    <property type="entry name" value="SPW"/>
    <property type="match status" value="1"/>
</dbReference>
<protein>
    <recommendedName>
        <fullName evidence="2">SPW repeat-containing integral membrane domain-containing protein</fullName>
    </recommendedName>
</protein>
<feature type="transmembrane region" description="Helical" evidence="1">
    <location>
        <begin position="33"/>
        <end position="53"/>
    </location>
</feature>
<evidence type="ECO:0000313" key="3">
    <source>
        <dbReference type="EMBL" id="SLM14373.1"/>
    </source>
</evidence>
<dbReference type="EMBL" id="FWDM01000026">
    <property type="protein sequence ID" value="SLM14373.1"/>
    <property type="molecule type" value="Genomic_DNA"/>
</dbReference>
<dbReference type="AlphaFoldDB" id="A0A3P3XK27"/>
<proteinExistence type="predicted"/>